<dbReference type="RefSeq" id="XP_069227998.1">
    <property type="nucleotide sequence ID" value="XM_069375170.1"/>
</dbReference>
<dbReference type="InterPro" id="IPR036047">
    <property type="entry name" value="F-box-like_dom_sf"/>
</dbReference>
<feature type="compositionally biased region" description="Basic and acidic residues" evidence="1">
    <location>
        <begin position="523"/>
        <end position="535"/>
    </location>
</feature>
<dbReference type="Proteomes" id="UP000803884">
    <property type="component" value="Unassembled WGS sequence"/>
</dbReference>
<evidence type="ECO:0000256" key="1">
    <source>
        <dbReference type="SAM" id="MobiDB-lite"/>
    </source>
</evidence>
<evidence type="ECO:0000259" key="2">
    <source>
        <dbReference type="Pfam" id="PF12937"/>
    </source>
</evidence>
<feature type="domain" description="F-box" evidence="2">
    <location>
        <begin position="7"/>
        <end position="48"/>
    </location>
</feature>
<feature type="region of interest" description="Disordered" evidence="1">
    <location>
        <begin position="515"/>
        <end position="535"/>
    </location>
</feature>
<dbReference type="GeneID" id="96008008"/>
<accession>A0AB34KIJ5</accession>
<dbReference type="EMBL" id="JAAQHG020000023">
    <property type="protein sequence ID" value="KAL1584892.1"/>
    <property type="molecule type" value="Genomic_DNA"/>
</dbReference>
<dbReference type="Pfam" id="PF12937">
    <property type="entry name" value="F-box-like"/>
    <property type="match status" value="1"/>
</dbReference>
<sequence>MAGAVISLPAELLSRIFEYLSEHRPDISSCRLVNRRFKELSSPYLITKVILAKRLSEIAKIHEVACHPYFSRHVTGLILDVSFWDPYSASNFDTYVDECESIEDSGVRRFWDEEWLRRVCAEDEFFQSFHRNNGEPSADAATDFFKRLKQPLSDDVTALDHEIKEAMFDGHDDPTGIADRMGARQSFPTYKRFPKLRHVYFTDYRGLARNNECYADLCTRLFGNVREPERWNNIEYTSEVTSEILALLQIIVHVKGELRSISFGPHPFEQRCNSTDPLAFYKELQFLATEEIRSADKPDHEIEPHDHGMSEDSDEWHSLHIKRYNWRQLFKGLRSLRLPLFIEESLMSPRFGLGLEISKLLQAIPDTIVHLALVAKGPIDGFLQYEDTCSAIKTLLPFTDIVAQLRFPRLRTLELEGWVADFGSLRKLLAAHAASLRTLHLISMFCCGDTWDEERNEENDMWPFGYFVANTMNLTGIEICKFELRRYPDFTDDDFEDIETYLPQSWLVDPLDTTPGDWDEEVHDDRKFDEDDDDRPHILDAPRLEKVCLAGRPNLVHRRVRPAALTRTVDAPGKAWPGPGYKWTRTPAYW</sequence>
<protein>
    <recommendedName>
        <fullName evidence="2">F-box domain-containing protein</fullName>
    </recommendedName>
</protein>
<organism evidence="3 4">
    <name type="scientific">Cladosporium halotolerans</name>
    <dbReference type="NCBI Taxonomy" id="1052096"/>
    <lineage>
        <taxon>Eukaryota</taxon>
        <taxon>Fungi</taxon>
        <taxon>Dikarya</taxon>
        <taxon>Ascomycota</taxon>
        <taxon>Pezizomycotina</taxon>
        <taxon>Dothideomycetes</taxon>
        <taxon>Dothideomycetidae</taxon>
        <taxon>Cladosporiales</taxon>
        <taxon>Cladosporiaceae</taxon>
        <taxon>Cladosporium</taxon>
    </lineage>
</organism>
<proteinExistence type="predicted"/>
<dbReference type="SUPFAM" id="SSF81383">
    <property type="entry name" value="F-box domain"/>
    <property type="match status" value="1"/>
</dbReference>
<dbReference type="InterPro" id="IPR001810">
    <property type="entry name" value="F-box_dom"/>
</dbReference>
<name>A0AB34KIJ5_9PEZI</name>
<evidence type="ECO:0000313" key="4">
    <source>
        <dbReference type="Proteomes" id="UP000803884"/>
    </source>
</evidence>
<comment type="caution">
    <text evidence="3">The sequence shown here is derived from an EMBL/GenBank/DDBJ whole genome shotgun (WGS) entry which is preliminary data.</text>
</comment>
<dbReference type="AlphaFoldDB" id="A0AB34KIJ5"/>
<keyword evidence="4" id="KW-1185">Reference proteome</keyword>
<reference evidence="3 4" key="1">
    <citation type="journal article" date="2020" name="Microbiol. Resour. Announc.">
        <title>Draft Genome Sequence of a Cladosporium Species Isolated from the Mesophotic Ascidian Didemnum maculosum.</title>
        <authorList>
            <person name="Gioti A."/>
            <person name="Siaperas R."/>
            <person name="Nikolaivits E."/>
            <person name="Le Goff G."/>
            <person name="Ouazzani J."/>
            <person name="Kotoulas G."/>
            <person name="Topakas E."/>
        </authorList>
    </citation>
    <scope>NUCLEOTIDE SEQUENCE [LARGE SCALE GENOMIC DNA]</scope>
    <source>
        <strain evidence="3 4">TM138-S3</strain>
    </source>
</reference>
<gene>
    <name evidence="3" type="ORF">WHR41_06565</name>
</gene>
<dbReference type="Gene3D" id="1.20.1280.50">
    <property type="match status" value="1"/>
</dbReference>
<evidence type="ECO:0000313" key="3">
    <source>
        <dbReference type="EMBL" id="KAL1584892.1"/>
    </source>
</evidence>